<evidence type="ECO:0000259" key="9">
    <source>
        <dbReference type="SMART" id="SM00359"/>
    </source>
</evidence>
<dbReference type="Gene3D" id="3.40.1160.10">
    <property type="entry name" value="Acetylglutamate kinase-like"/>
    <property type="match status" value="1"/>
</dbReference>
<dbReference type="EMBL" id="FNZA01000004">
    <property type="protein sequence ID" value="SEJ17431.1"/>
    <property type="molecule type" value="Genomic_DNA"/>
</dbReference>
<evidence type="ECO:0000256" key="3">
    <source>
        <dbReference type="ARBA" id="ARBA00022650"/>
    </source>
</evidence>
<feature type="binding site" evidence="8">
    <location>
        <position position="80"/>
    </location>
    <ligand>
        <name>substrate</name>
    </ligand>
</feature>
<evidence type="ECO:0000313" key="11">
    <source>
        <dbReference type="Proteomes" id="UP000199223"/>
    </source>
</evidence>
<dbReference type="InterPro" id="IPR001057">
    <property type="entry name" value="Glu/AcGlu_kinase"/>
</dbReference>
<comment type="function">
    <text evidence="8">Catalyzes the transfer of a phosphate group to glutamate to form L-glutamate 5-phosphate.</text>
</comment>
<dbReference type="InterPro" id="IPR036393">
    <property type="entry name" value="AceGlu_kinase-like_sf"/>
</dbReference>
<evidence type="ECO:0000313" key="10">
    <source>
        <dbReference type="EMBL" id="SEJ17431.1"/>
    </source>
</evidence>
<keyword evidence="4 8" id="KW-0808">Transferase</keyword>
<dbReference type="GO" id="GO:0005524">
    <property type="term" value="F:ATP binding"/>
    <property type="evidence" value="ECO:0007669"/>
    <property type="project" value="UniProtKB-KW"/>
</dbReference>
<comment type="similarity">
    <text evidence="8">Belongs to the glutamate 5-kinase family.</text>
</comment>
<feature type="binding site" evidence="8">
    <location>
        <position position="167"/>
    </location>
    <ligand>
        <name>substrate</name>
    </ligand>
</feature>
<dbReference type="STRING" id="856736.SAMN04488058_104208"/>
<comment type="catalytic activity">
    <reaction evidence="8">
        <text>L-glutamate + ATP = L-glutamyl 5-phosphate + ADP</text>
        <dbReference type="Rhea" id="RHEA:14877"/>
        <dbReference type="ChEBI" id="CHEBI:29985"/>
        <dbReference type="ChEBI" id="CHEBI:30616"/>
        <dbReference type="ChEBI" id="CHEBI:58274"/>
        <dbReference type="ChEBI" id="CHEBI:456216"/>
        <dbReference type="EC" id="2.7.2.11"/>
    </reaction>
</comment>
<dbReference type="AlphaFoldDB" id="A0A1H6WK93"/>
<dbReference type="PANTHER" id="PTHR43654">
    <property type="entry name" value="GLUTAMATE 5-KINASE"/>
    <property type="match status" value="1"/>
</dbReference>
<dbReference type="PROSITE" id="PS50890">
    <property type="entry name" value="PUA"/>
    <property type="match status" value="1"/>
</dbReference>
<proteinExistence type="inferred from homology"/>
<evidence type="ECO:0000256" key="5">
    <source>
        <dbReference type="ARBA" id="ARBA00022741"/>
    </source>
</evidence>
<dbReference type="PROSITE" id="PS00902">
    <property type="entry name" value="GLUTAMATE_5_KINASE"/>
    <property type="match status" value="1"/>
</dbReference>
<reference evidence="11" key="1">
    <citation type="submission" date="2016-10" db="EMBL/GenBank/DDBJ databases">
        <authorList>
            <person name="Varghese N."/>
            <person name="Submissions S."/>
        </authorList>
    </citation>
    <scope>NUCLEOTIDE SEQUENCE [LARGE SCALE GENOMIC DNA]</scope>
    <source>
        <strain evidence="11">CGMCC 1.10218</strain>
    </source>
</reference>
<dbReference type="NCBIfam" id="TIGR01027">
    <property type="entry name" value="proB"/>
    <property type="match status" value="1"/>
</dbReference>
<dbReference type="SUPFAM" id="SSF53633">
    <property type="entry name" value="Carbamate kinase-like"/>
    <property type="match status" value="1"/>
</dbReference>
<comment type="pathway">
    <text evidence="8">Amino-acid biosynthesis; L-proline biosynthesis; L-glutamate 5-semialdehyde from L-glutamate: step 1/2.</text>
</comment>
<feature type="binding site" evidence="8">
    <location>
        <begin position="241"/>
        <end position="247"/>
    </location>
    <ligand>
        <name>ATP</name>
        <dbReference type="ChEBI" id="CHEBI:30616"/>
    </ligand>
</feature>
<keyword evidence="1 8" id="KW-0963">Cytoplasm</keyword>
<dbReference type="InterPro" id="IPR036974">
    <property type="entry name" value="PUA_sf"/>
</dbReference>
<keyword evidence="7 8" id="KW-0067">ATP-binding</keyword>
<dbReference type="EC" id="2.7.2.11" evidence="8"/>
<dbReference type="InterPro" id="IPR011529">
    <property type="entry name" value="Glu_5kinase"/>
</dbReference>
<gene>
    <name evidence="8" type="primary">proB</name>
    <name evidence="10" type="ORF">SAMN04488058_104208</name>
</gene>
<protein>
    <recommendedName>
        <fullName evidence="8">Glutamate 5-kinase</fullName>
        <ecNumber evidence="8">2.7.2.11</ecNumber>
    </recommendedName>
    <alternativeName>
        <fullName evidence="8">Gamma-glutamyl kinase</fullName>
        <shortName evidence="8">GK</shortName>
    </alternativeName>
</protein>
<keyword evidence="11" id="KW-1185">Reference proteome</keyword>
<dbReference type="InterPro" id="IPR005715">
    <property type="entry name" value="Glu_5kinase/COase_Synthase"/>
</dbReference>
<dbReference type="InterPro" id="IPR015947">
    <property type="entry name" value="PUA-like_sf"/>
</dbReference>
<dbReference type="Gene3D" id="2.30.130.10">
    <property type="entry name" value="PUA domain"/>
    <property type="match status" value="1"/>
</dbReference>
<feature type="binding site" evidence="8">
    <location>
        <position position="40"/>
    </location>
    <ligand>
        <name>ATP</name>
        <dbReference type="ChEBI" id="CHEBI:30616"/>
    </ligand>
</feature>
<dbReference type="CDD" id="cd21157">
    <property type="entry name" value="PUA_G5K"/>
    <property type="match status" value="1"/>
</dbReference>
<dbReference type="GO" id="GO:0003723">
    <property type="term" value="F:RNA binding"/>
    <property type="evidence" value="ECO:0007669"/>
    <property type="project" value="InterPro"/>
</dbReference>
<keyword evidence="5 8" id="KW-0547">Nucleotide-binding</keyword>
<dbReference type="SUPFAM" id="SSF88697">
    <property type="entry name" value="PUA domain-like"/>
    <property type="match status" value="1"/>
</dbReference>
<dbReference type="InterPro" id="IPR001048">
    <property type="entry name" value="Asp/Glu/Uridylate_kinase"/>
</dbReference>
<evidence type="ECO:0000256" key="1">
    <source>
        <dbReference type="ARBA" id="ARBA00022490"/>
    </source>
</evidence>
<comment type="subcellular location">
    <subcellularLocation>
        <location evidence="8">Cytoplasm</location>
    </subcellularLocation>
</comment>
<organism evidence="10 11">
    <name type="scientific">Deinococcus reticulitermitis</name>
    <dbReference type="NCBI Taxonomy" id="856736"/>
    <lineage>
        <taxon>Bacteria</taxon>
        <taxon>Thermotogati</taxon>
        <taxon>Deinococcota</taxon>
        <taxon>Deinococci</taxon>
        <taxon>Deinococcales</taxon>
        <taxon>Deinococcaceae</taxon>
        <taxon>Deinococcus</taxon>
    </lineage>
</organism>
<evidence type="ECO:0000256" key="4">
    <source>
        <dbReference type="ARBA" id="ARBA00022679"/>
    </source>
</evidence>
<keyword evidence="2 8" id="KW-0028">Amino-acid biosynthesis</keyword>
<keyword evidence="3 8" id="KW-0641">Proline biosynthesis</keyword>
<accession>A0A1H6WK93</accession>
<dbReference type="PANTHER" id="PTHR43654:SF1">
    <property type="entry name" value="ISOPENTENYL PHOSPHATE KINASE"/>
    <property type="match status" value="1"/>
</dbReference>
<feature type="domain" description="PUA" evidence="9">
    <location>
        <begin position="306"/>
        <end position="389"/>
    </location>
</feature>
<dbReference type="Proteomes" id="UP000199223">
    <property type="component" value="Unassembled WGS sequence"/>
</dbReference>
<evidence type="ECO:0000256" key="7">
    <source>
        <dbReference type="ARBA" id="ARBA00022840"/>
    </source>
</evidence>
<feature type="binding site" evidence="8">
    <location>
        <begin position="199"/>
        <end position="200"/>
    </location>
    <ligand>
        <name>ATP</name>
        <dbReference type="ChEBI" id="CHEBI:30616"/>
    </ligand>
</feature>
<dbReference type="HAMAP" id="MF_00456">
    <property type="entry name" value="ProB"/>
    <property type="match status" value="1"/>
</dbReference>
<dbReference type="GO" id="GO:0005829">
    <property type="term" value="C:cytosol"/>
    <property type="evidence" value="ECO:0007669"/>
    <property type="project" value="TreeGrafter"/>
</dbReference>
<name>A0A1H6WK93_9DEIO</name>
<sequence length="397" mass="42516">MLPWARSASPPGESARVLAPVKVVSGSHSDYTPAMRVVLKLGTSVLTAGTDRLHRPRLVDLMRAVAAVRAQGHEVALVTSGAVTAGWEALGFPPRERTLAEKQFLSAVGQGRLMHIYESLAELYGLRTAQLLLTADDFRERTRYLNARTTFENCLRRGVLPIVNENDTVALEEVKVGDNDTLSAFVANLVEADLLLILTDAPGLYTADPRVEPGATLIPEVARVTPEIWALAGGAGSARGTGGMHTKIQAAEIATRAGTPVVIAPGDVPDVLVRVVGGEQLGTRFLAHGSRLEARKRWILAEVASGRLALDEGAARAVRERGGSLLPAGIRQVEGNFARGHTVRLIAPGGEEIARGLSRYSAADLRQLVGRHSREIEGLLGYTYGPEAVHRDDLVRL</sequence>
<dbReference type="GO" id="GO:0004349">
    <property type="term" value="F:glutamate 5-kinase activity"/>
    <property type="evidence" value="ECO:0007669"/>
    <property type="project" value="UniProtKB-UniRule"/>
</dbReference>
<dbReference type="Pfam" id="PF00696">
    <property type="entry name" value="AA_kinase"/>
    <property type="match status" value="1"/>
</dbReference>
<keyword evidence="6 8" id="KW-0418">Kinase</keyword>
<feature type="binding site" evidence="8">
    <location>
        <position position="179"/>
    </location>
    <ligand>
        <name>substrate</name>
    </ligand>
</feature>
<dbReference type="CDD" id="cd04242">
    <property type="entry name" value="AAK_G5K_ProB"/>
    <property type="match status" value="1"/>
</dbReference>
<dbReference type="PRINTS" id="PR00474">
    <property type="entry name" value="GLU5KINASE"/>
</dbReference>
<dbReference type="InterPro" id="IPR002478">
    <property type="entry name" value="PUA"/>
</dbReference>
<evidence type="ECO:0000256" key="6">
    <source>
        <dbReference type="ARBA" id="ARBA00022777"/>
    </source>
</evidence>
<evidence type="ECO:0000256" key="2">
    <source>
        <dbReference type="ARBA" id="ARBA00022605"/>
    </source>
</evidence>
<dbReference type="InterPro" id="IPR041739">
    <property type="entry name" value="G5K_ProB"/>
</dbReference>
<dbReference type="Pfam" id="PF01472">
    <property type="entry name" value="PUA"/>
    <property type="match status" value="1"/>
</dbReference>
<dbReference type="PIRSF" id="PIRSF000729">
    <property type="entry name" value="GK"/>
    <property type="match status" value="1"/>
</dbReference>
<dbReference type="GO" id="GO:0055129">
    <property type="term" value="P:L-proline biosynthetic process"/>
    <property type="evidence" value="ECO:0007669"/>
    <property type="project" value="UniProtKB-UniRule"/>
</dbReference>
<dbReference type="SMART" id="SM00359">
    <property type="entry name" value="PUA"/>
    <property type="match status" value="1"/>
</dbReference>
<dbReference type="UniPathway" id="UPA00098">
    <property type="reaction ID" value="UER00359"/>
</dbReference>
<evidence type="ECO:0000256" key="8">
    <source>
        <dbReference type="HAMAP-Rule" id="MF_00456"/>
    </source>
</evidence>
<dbReference type="InterPro" id="IPR019797">
    <property type="entry name" value="Glutamate_5-kinase_CS"/>
</dbReference>
<dbReference type="FunFam" id="3.40.1160.10:FF:000018">
    <property type="entry name" value="Glutamate 5-kinase"/>
    <property type="match status" value="1"/>
</dbReference>